<proteinExistence type="predicted"/>
<reference evidence="1" key="1">
    <citation type="journal article" date="2021" name="Proc. Natl. Acad. Sci. U.S.A.">
        <title>A Catalog of Tens of Thousands of Viruses from Human Metagenomes Reveals Hidden Associations with Chronic Diseases.</title>
        <authorList>
            <person name="Tisza M.J."/>
            <person name="Buck C.B."/>
        </authorList>
    </citation>
    <scope>NUCLEOTIDE SEQUENCE</scope>
    <source>
        <strain evidence="1">CtJ2i1</strain>
    </source>
</reference>
<name>A0A8S5V1V3_9CAUD</name>
<evidence type="ECO:0000313" key="1">
    <source>
        <dbReference type="EMBL" id="DAG00730.1"/>
    </source>
</evidence>
<sequence>MEDLKNTTVRQAYLQALADDKKFDIYKKKSLLSPNQPLFEPHYINDEEEISYDNVNQNVLETSFDILNLSMNVIDNVSEIENLMYDVDERIKSIDEKIQAEEERVKDVNIICGNITDFNTIIPLTVNNFSIKSTLYQYRNCITASQVNEKKATLRLININGNGFVGNDYVVSKQSDLVMQKDLMDTSNESYMYDTIGNLFWEYSRLFSYDSVNKSDIVNIDDLPVQVQLTFQSISNDGVNEIVFSDTSEVHITAIEISDDNVNWHTTFEGDIVPNKQDNSYSDFTYIYGTGALVFPTTQFVRLSMYSHKIDDNKIKINNTINPNISRKVIRITSVEGRRTEFNNGTGLTPNLIESGRAIAVGIFCNEYVPDFIRNNLRNEVTYTLIINGKQYNVVPINSNRRGIKFIKYSKTSLKENYVEYINEPISSIQIGLTIPTTYNYSPYLANFKLCLGKQVSNV</sequence>
<accession>A0A8S5V1V3</accession>
<dbReference type="EMBL" id="BK016182">
    <property type="protein sequence ID" value="DAG00730.1"/>
    <property type="molecule type" value="Genomic_DNA"/>
</dbReference>
<organism evidence="1">
    <name type="scientific">Myoviridae sp. ctJ2i1</name>
    <dbReference type="NCBI Taxonomy" id="2825079"/>
    <lineage>
        <taxon>Viruses</taxon>
        <taxon>Duplodnaviria</taxon>
        <taxon>Heunggongvirae</taxon>
        <taxon>Uroviricota</taxon>
        <taxon>Caudoviricetes</taxon>
    </lineage>
</organism>
<protein>
    <submittedName>
        <fullName evidence="1">Uncharacterized protein</fullName>
    </submittedName>
</protein>